<dbReference type="RefSeq" id="WP_135390456.1">
    <property type="nucleotide sequence ID" value="NZ_PGGK01000017.1"/>
</dbReference>
<dbReference type="Pfam" id="PF02361">
    <property type="entry name" value="CbiQ"/>
    <property type="match status" value="1"/>
</dbReference>
<dbReference type="CDD" id="cd16914">
    <property type="entry name" value="EcfT"/>
    <property type="match status" value="1"/>
</dbReference>
<feature type="transmembrane region" description="Helical" evidence="6">
    <location>
        <begin position="233"/>
        <end position="251"/>
    </location>
</feature>
<dbReference type="OrthoDB" id="51610at2157"/>
<evidence type="ECO:0000256" key="1">
    <source>
        <dbReference type="ARBA" id="ARBA00004651"/>
    </source>
</evidence>
<dbReference type="AlphaFoldDB" id="A0A4E0Q2R0"/>
<organism evidence="7 8">
    <name type="scientific">Methanolobus halotolerans</name>
    <dbReference type="NCBI Taxonomy" id="2052935"/>
    <lineage>
        <taxon>Archaea</taxon>
        <taxon>Methanobacteriati</taxon>
        <taxon>Methanobacteriota</taxon>
        <taxon>Stenosarchaea group</taxon>
        <taxon>Methanomicrobia</taxon>
        <taxon>Methanosarcinales</taxon>
        <taxon>Methanosarcinaceae</taxon>
        <taxon>Methanolobus</taxon>
    </lineage>
</organism>
<dbReference type="NCBIfam" id="TIGR02454">
    <property type="entry name" value="ECF_T_CbiQ"/>
    <property type="match status" value="1"/>
</dbReference>
<evidence type="ECO:0000256" key="4">
    <source>
        <dbReference type="ARBA" id="ARBA00022989"/>
    </source>
</evidence>
<dbReference type="EMBL" id="PGGK01000017">
    <property type="protein sequence ID" value="TGC07280.1"/>
    <property type="molecule type" value="Genomic_DNA"/>
</dbReference>
<evidence type="ECO:0000256" key="6">
    <source>
        <dbReference type="SAM" id="Phobius"/>
    </source>
</evidence>
<proteinExistence type="predicted"/>
<evidence type="ECO:0000256" key="3">
    <source>
        <dbReference type="ARBA" id="ARBA00022692"/>
    </source>
</evidence>
<name>A0A4E0Q2R0_9EURY</name>
<dbReference type="GO" id="GO:0043190">
    <property type="term" value="C:ATP-binding cassette (ABC) transporter complex"/>
    <property type="evidence" value="ECO:0007669"/>
    <property type="project" value="InterPro"/>
</dbReference>
<dbReference type="PANTHER" id="PTHR34857:SF2">
    <property type="entry name" value="SLL0384 PROTEIN"/>
    <property type="match status" value="1"/>
</dbReference>
<keyword evidence="8" id="KW-1185">Reference proteome</keyword>
<feature type="transmembrane region" description="Helical" evidence="6">
    <location>
        <begin position="182"/>
        <end position="201"/>
    </location>
</feature>
<comment type="subcellular location">
    <subcellularLocation>
        <location evidence="1">Cell membrane</location>
        <topology evidence="1">Multi-pass membrane protein</topology>
    </subcellularLocation>
</comment>
<evidence type="ECO:0000256" key="5">
    <source>
        <dbReference type="ARBA" id="ARBA00023136"/>
    </source>
</evidence>
<comment type="caution">
    <text evidence="7">The sequence shown here is derived from an EMBL/GenBank/DDBJ whole genome shotgun (WGS) entry which is preliminary data.</text>
</comment>
<keyword evidence="4 6" id="KW-1133">Transmembrane helix</keyword>
<dbReference type="PANTHER" id="PTHR34857">
    <property type="entry name" value="SLL0384 PROTEIN"/>
    <property type="match status" value="1"/>
</dbReference>
<protein>
    <submittedName>
        <fullName evidence="7">Cobalt ECF transporter T component CbiQ</fullName>
    </submittedName>
</protein>
<dbReference type="Proteomes" id="UP000297295">
    <property type="component" value="Unassembled WGS sequence"/>
</dbReference>
<sequence length="252" mass="28883">MEYPEIDAFASLNSPIHRFDPRAKMLTFTLLIFSFAFVDDLKIALYGFLFSILILLVSRLPMGFALKRIRMVFFFLFPLLLIMPLTVDGEELMNISGISVSTEGLAYASLIIIRALAAVTLAFTMLATTRFDMTMKALYALRVPGMLVQMLMFTYRYIFVIIDEFSRMWESMQCKGFRLKANYHGLSIFGNILGMLIIKSYDRTSRVYQAMVSKGYSGRPRALINFKMSTKDYVLSTCMVLIAVSVHLINWY</sequence>
<feature type="transmembrane region" description="Helical" evidence="6">
    <location>
        <begin position="139"/>
        <end position="162"/>
    </location>
</feature>
<feature type="transmembrane region" description="Helical" evidence="6">
    <location>
        <begin position="43"/>
        <end position="62"/>
    </location>
</feature>
<dbReference type="InterPro" id="IPR012809">
    <property type="entry name" value="ECF_CbiQ"/>
</dbReference>
<evidence type="ECO:0000313" key="8">
    <source>
        <dbReference type="Proteomes" id="UP000297295"/>
    </source>
</evidence>
<keyword evidence="5 6" id="KW-0472">Membrane</keyword>
<keyword evidence="2" id="KW-1003">Cell membrane</keyword>
<feature type="transmembrane region" description="Helical" evidence="6">
    <location>
        <begin position="107"/>
        <end position="127"/>
    </location>
</feature>
<gene>
    <name evidence="7" type="primary">cbiQ</name>
    <name evidence="7" type="ORF">CUN85_11545</name>
</gene>
<dbReference type="GO" id="GO:0006824">
    <property type="term" value="P:cobalt ion transport"/>
    <property type="evidence" value="ECO:0007669"/>
    <property type="project" value="InterPro"/>
</dbReference>
<dbReference type="InterPro" id="IPR051611">
    <property type="entry name" value="ECF_transporter_component"/>
</dbReference>
<accession>A0A4E0Q2R0</accession>
<evidence type="ECO:0000313" key="7">
    <source>
        <dbReference type="EMBL" id="TGC07280.1"/>
    </source>
</evidence>
<feature type="transmembrane region" description="Helical" evidence="6">
    <location>
        <begin position="69"/>
        <end position="87"/>
    </location>
</feature>
<evidence type="ECO:0000256" key="2">
    <source>
        <dbReference type="ARBA" id="ARBA00022475"/>
    </source>
</evidence>
<keyword evidence="3 6" id="KW-0812">Transmembrane</keyword>
<reference evidence="7 8" key="1">
    <citation type="submission" date="2017-11" db="EMBL/GenBank/DDBJ databases">
        <title>Isolation and Characterization of Methanogenic Archaea from Saline Meromictic Lake at Siberia.</title>
        <authorList>
            <person name="Shen Y."/>
            <person name="Huang H.-H."/>
            <person name="Lai M.-C."/>
            <person name="Chen S.-C."/>
        </authorList>
    </citation>
    <scope>NUCLEOTIDE SEQUENCE [LARGE SCALE GENOMIC DNA]</scope>
    <source>
        <strain evidence="7 8">SY-01</strain>
    </source>
</reference>
<dbReference type="InterPro" id="IPR003339">
    <property type="entry name" value="ABC/ECF_trnsptr_transmembrane"/>
</dbReference>